<evidence type="ECO:0000259" key="1">
    <source>
        <dbReference type="PROSITE" id="PS51186"/>
    </source>
</evidence>
<proteinExistence type="predicted"/>
<dbReference type="EMBL" id="QOUI01000010">
    <property type="protein sequence ID" value="RCK68653.1"/>
    <property type="molecule type" value="Genomic_DNA"/>
</dbReference>
<dbReference type="GO" id="GO:1990189">
    <property type="term" value="F:protein N-terminal-serine acetyltransferase activity"/>
    <property type="evidence" value="ECO:0007669"/>
    <property type="project" value="TreeGrafter"/>
</dbReference>
<keyword evidence="3" id="KW-1185">Reference proteome</keyword>
<evidence type="ECO:0000313" key="3">
    <source>
        <dbReference type="Proteomes" id="UP000252770"/>
    </source>
</evidence>
<dbReference type="Pfam" id="PF13302">
    <property type="entry name" value="Acetyltransf_3"/>
    <property type="match status" value="1"/>
</dbReference>
<accession>A0A367YRZ1</accession>
<dbReference type="Proteomes" id="UP000252770">
    <property type="component" value="Unassembled WGS sequence"/>
</dbReference>
<dbReference type="SUPFAM" id="SSF55729">
    <property type="entry name" value="Acyl-CoA N-acyltransferases (Nat)"/>
    <property type="match status" value="1"/>
</dbReference>
<dbReference type="PANTHER" id="PTHR43441:SF10">
    <property type="entry name" value="ACETYLTRANSFERASE"/>
    <property type="match status" value="1"/>
</dbReference>
<dbReference type="InterPro" id="IPR000182">
    <property type="entry name" value="GNAT_dom"/>
</dbReference>
<dbReference type="AlphaFoldDB" id="A0A367YRZ1"/>
<comment type="caution">
    <text evidence="2">The sequence shown here is derived from an EMBL/GenBank/DDBJ whole genome shotgun (WGS) entry which is preliminary data.</text>
</comment>
<reference evidence="2 3" key="1">
    <citation type="submission" date="2018-07" db="EMBL/GenBank/DDBJ databases">
        <title>Desertimonas flava gen. nov. sp. nov.</title>
        <authorList>
            <person name="Liu S."/>
        </authorList>
    </citation>
    <scope>NUCLEOTIDE SEQUENCE [LARGE SCALE GENOMIC DNA]</scope>
    <source>
        <strain evidence="2 3">16Sb5-5</strain>
    </source>
</reference>
<dbReference type="InterPro" id="IPR051908">
    <property type="entry name" value="Ribosomal_N-acetyltransferase"/>
</dbReference>
<dbReference type="Gene3D" id="3.40.630.30">
    <property type="match status" value="1"/>
</dbReference>
<name>A0A367YRZ1_9ACTN</name>
<dbReference type="GO" id="GO:0008999">
    <property type="term" value="F:protein-N-terminal-alanine acetyltransferase activity"/>
    <property type="evidence" value="ECO:0007669"/>
    <property type="project" value="TreeGrafter"/>
</dbReference>
<protein>
    <submittedName>
        <fullName evidence="2">N-acetyltransferase</fullName>
    </submittedName>
</protein>
<dbReference type="InterPro" id="IPR016181">
    <property type="entry name" value="Acyl_CoA_acyltransferase"/>
</dbReference>
<gene>
    <name evidence="2" type="ORF">DT076_15640</name>
</gene>
<dbReference type="PROSITE" id="PS51186">
    <property type="entry name" value="GNAT"/>
    <property type="match status" value="1"/>
</dbReference>
<evidence type="ECO:0000313" key="2">
    <source>
        <dbReference type="EMBL" id="RCK68653.1"/>
    </source>
</evidence>
<keyword evidence="2" id="KW-0808">Transferase</keyword>
<dbReference type="PANTHER" id="PTHR43441">
    <property type="entry name" value="RIBOSOMAL-PROTEIN-SERINE ACETYLTRANSFERASE"/>
    <property type="match status" value="1"/>
</dbReference>
<sequence>MPSFLSPVVPPGRLGGMGQPHLDAGTVHLRPWRNEDAEALVAAYSDPVIQQWHCRSMTFDEALQWVTDARAGWRDETPASWAIAADDGLAGRITLRPHLADGWAEAAYWVVAAARGRGVAPLALQTATNWAFQVLGLHRVELEHSTGNPASCRVALKAGFAAEGTKRSHTLHPDGWHDMHLHARIAAIN</sequence>
<organism evidence="2 3">
    <name type="scientific">Desertihabitans brevis</name>
    <dbReference type="NCBI Taxonomy" id="2268447"/>
    <lineage>
        <taxon>Bacteria</taxon>
        <taxon>Bacillati</taxon>
        <taxon>Actinomycetota</taxon>
        <taxon>Actinomycetes</taxon>
        <taxon>Propionibacteriales</taxon>
        <taxon>Propionibacteriaceae</taxon>
        <taxon>Desertihabitans</taxon>
    </lineage>
</organism>
<dbReference type="GO" id="GO:0005737">
    <property type="term" value="C:cytoplasm"/>
    <property type="evidence" value="ECO:0007669"/>
    <property type="project" value="TreeGrafter"/>
</dbReference>
<feature type="domain" description="N-acetyltransferase" evidence="1">
    <location>
        <begin position="27"/>
        <end position="182"/>
    </location>
</feature>